<dbReference type="Proteomes" id="UP001552299">
    <property type="component" value="Unassembled WGS sequence"/>
</dbReference>
<sequence length="120" mass="13357">MVESFSSKVSSSSQQCFSFNSLSEGRFCRPGKISFVPGSKSQSSLSKMLIHLSSSLSNWRWLPSSFIAKGCCEAAMPQVSPLPTQNFVSLLEPLLQNICEHQMMIHQKEKTLYQAIVPNL</sequence>
<evidence type="ECO:0000313" key="2">
    <source>
        <dbReference type="Proteomes" id="UP001552299"/>
    </source>
</evidence>
<protein>
    <submittedName>
        <fullName evidence="1">Uncharacterized protein</fullName>
    </submittedName>
</protein>
<dbReference type="AlphaFoldDB" id="A0ABD0VYH8"/>
<name>A0ABD0VYH8_DENTH</name>
<proteinExistence type="predicted"/>
<organism evidence="1 2">
    <name type="scientific">Dendrobium thyrsiflorum</name>
    <name type="common">Pinecone-like raceme dendrobium</name>
    <name type="synonym">Orchid</name>
    <dbReference type="NCBI Taxonomy" id="117978"/>
    <lineage>
        <taxon>Eukaryota</taxon>
        <taxon>Viridiplantae</taxon>
        <taxon>Streptophyta</taxon>
        <taxon>Embryophyta</taxon>
        <taxon>Tracheophyta</taxon>
        <taxon>Spermatophyta</taxon>
        <taxon>Magnoliopsida</taxon>
        <taxon>Liliopsida</taxon>
        <taxon>Asparagales</taxon>
        <taxon>Orchidaceae</taxon>
        <taxon>Epidendroideae</taxon>
        <taxon>Malaxideae</taxon>
        <taxon>Dendrobiinae</taxon>
        <taxon>Dendrobium</taxon>
    </lineage>
</organism>
<accession>A0ABD0VYH8</accession>
<comment type="caution">
    <text evidence="1">The sequence shown here is derived from an EMBL/GenBank/DDBJ whole genome shotgun (WGS) entry which is preliminary data.</text>
</comment>
<reference evidence="1 2" key="1">
    <citation type="journal article" date="2024" name="Plant Biotechnol. J.">
        <title>Dendrobium thyrsiflorum genome and its molecular insights into genes involved in important horticultural traits.</title>
        <authorList>
            <person name="Chen B."/>
            <person name="Wang J.Y."/>
            <person name="Zheng P.J."/>
            <person name="Li K.L."/>
            <person name="Liang Y.M."/>
            <person name="Chen X.F."/>
            <person name="Zhang C."/>
            <person name="Zhao X."/>
            <person name="He X."/>
            <person name="Zhang G.Q."/>
            <person name="Liu Z.J."/>
            <person name="Xu Q."/>
        </authorList>
    </citation>
    <scope>NUCLEOTIDE SEQUENCE [LARGE SCALE GENOMIC DNA]</scope>
    <source>
        <strain evidence="1">GZMU011</strain>
    </source>
</reference>
<gene>
    <name evidence="1" type="ORF">M5K25_001033</name>
</gene>
<dbReference type="EMBL" id="JANQDX010000001">
    <property type="protein sequence ID" value="KAL0929093.1"/>
    <property type="molecule type" value="Genomic_DNA"/>
</dbReference>
<evidence type="ECO:0000313" key="1">
    <source>
        <dbReference type="EMBL" id="KAL0929093.1"/>
    </source>
</evidence>
<keyword evidence="2" id="KW-1185">Reference proteome</keyword>